<evidence type="ECO:0000256" key="1">
    <source>
        <dbReference type="SAM" id="MobiDB-lite"/>
    </source>
</evidence>
<dbReference type="EMBL" id="ML977723">
    <property type="protein sequence ID" value="KAF1993176.1"/>
    <property type="molecule type" value="Genomic_DNA"/>
</dbReference>
<feature type="compositionally biased region" description="Low complexity" evidence="1">
    <location>
        <begin position="365"/>
        <end position="374"/>
    </location>
</feature>
<organism evidence="2 3">
    <name type="scientific">Amniculicola lignicola CBS 123094</name>
    <dbReference type="NCBI Taxonomy" id="1392246"/>
    <lineage>
        <taxon>Eukaryota</taxon>
        <taxon>Fungi</taxon>
        <taxon>Dikarya</taxon>
        <taxon>Ascomycota</taxon>
        <taxon>Pezizomycotina</taxon>
        <taxon>Dothideomycetes</taxon>
        <taxon>Pleosporomycetidae</taxon>
        <taxon>Pleosporales</taxon>
        <taxon>Amniculicolaceae</taxon>
        <taxon>Amniculicola</taxon>
    </lineage>
</organism>
<proteinExistence type="predicted"/>
<accession>A0A6A5W6B5</accession>
<dbReference type="Proteomes" id="UP000799779">
    <property type="component" value="Unassembled WGS sequence"/>
</dbReference>
<sequence length="458" mass="50038">MVSPACRATFDWANDDDDEWSMEDHMVKHGHETTFNLGELGTPQFPMDEEPTPAVVAPQPSARQSEDDEDRDYDNYKQMYGDVTAPAVEELGSLQPAFEGHLDYAVDMPACRVEVLASLVDTSAPTFDASDSAIYLPPGALDLAADEKNTPSSNHLKMARHKLIDDRGYKGYYIPVLSSGPVGCHPYFFQNYCRDGDFKIIIHKLKIHNAYWVIKSKPGFNTANYYENWRNYKHLSGFYWINGIMGFQSRLDQVEYVTPDSDTSTGSPQFPPLVEEHSICEAADDLLPPSALDVSILNPRPDTTPPSPQACLQAQEGEVDKFDVVESPKPMSHEEAPNADTPLTSPTSSAGEQTEGGKLVKDLPEPSLSTPSPSSSACGVLYGQPTIAAKLPAFSIKKVCHRLPCCEACSVKPLPSPSHTTGSSPSSWFSMVSTAAKAASWIAPVAVLGGLCLARRRY</sequence>
<name>A0A6A5W6B5_9PLEO</name>
<feature type="compositionally biased region" description="Polar residues" evidence="1">
    <location>
        <begin position="341"/>
        <end position="352"/>
    </location>
</feature>
<keyword evidence="3" id="KW-1185">Reference proteome</keyword>
<dbReference type="AlphaFoldDB" id="A0A6A5W6B5"/>
<protein>
    <submittedName>
        <fullName evidence="2">Uncharacterized protein</fullName>
    </submittedName>
</protein>
<gene>
    <name evidence="2" type="ORF">P154DRAFT_540633</name>
</gene>
<reference evidence="2" key="1">
    <citation type="journal article" date="2020" name="Stud. Mycol.">
        <title>101 Dothideomycetes genomes: a test case for predicting lifestyles and emergence of pathogens.</title>
        <authorList>
            <person name="Haridas S."/>
            <person name="Albert R."/>
            <person name="Binder M."/>
            <person name="Bloem J."/>
            <person name="Labutti K."/>
            <person name="Salamov A."/>
            <person name="Andreopoulos B."/>
            <person name="Baker S."/>
            <person name="Barry K."/>
            <person name="Bills G."/>
            <person name="Bluhm B."/>
            <person name="Cannon C."/>
            <person name="Castanera R."/>
            <person name="Culley D."/>
            <person name="Daum C."/>
            <person name="Ezra D."/>
            <person name="Gonzalez J."/>
            <person name="Henrissat B."/>
            <person name="Kuo A."/>
            <person name="Liang C."/>
            <person name="Lipzen A."/>
            <person name="Lutzoni F."/>
            <person name="Magnuson J."/>
            <person name="Mondo S."/>
            <person name="Nolan M."/>
            <person name="Ohm R."/>
            <person name="Pangilinan J."/>
            <person name="Park H.-J."/>
            <person name="Ramirez L."/>
            <person name="Alfaro M."/>
            <person name="Sun H."/>
            <person name="Tritt A."/>
            <person name="Yoshinaga Y."/>
            <person name="Zwiers L.-H."/>
            <person name="Turgeon B."/>
            <person name="Goodwin S."/>
            <person name="Spatafora J."/>
            <person name="Crous P."/>
            <person name="Grigoriev I."/>
        </authorList>
    </citation>
    <scope>NUCLEOTIDE SEQUENCE</scope>
    <source>
        <strain evidence="2">CBS 123094</strain>
    </source>
</reference>
<feature type="region of interest" description="Disordered" evidence="1">
    <location>
        <begin position="36"/>
        <end position="73"/>
    </location>
</feature>
<evidence type="ECO:0000313" key="2">
    <source>
        <dbReference type="EMBL" id="KAF1993176.1"/>
    </source>
</evidence>
<evidence type="ECO:0000313" key="3">
    <source>
        <dbReference type="Proteomes" id="UP000799779"/>
    </source>
</evidence>
<feature type="region of interest" description="Disordered" evidence="1">
    <location>
        <begin position="328"/>
        <end position="374"/>
    </location>
</feature>